<dbReference type="EC" id="7.1.1.-" evidence="4"/>
<dbReference type="InterPro" id="IPR001268">
    <property type="entry name" value="NADH_UbQ_OxRdtase_30kDa_su"/>
</dbReference>
<organism evidence="6 7">
    <name type="scientific">Acinetobacter baumannii</name>
    <dbReference type="NCBI Taxonomy" id="470"/>
    <lineage>
        <taxon>Bacteria</taxon>
        <taxon>Pseudomonadati</taxon>
        <taxon>Pseudomonadota</taxon>
        <taxon>Gammaproteobacteria</taxon>
        <taxon>Moraxellales</taxon>
        <taxon>Moraxellaceae</taxon>
        <taxon>Acinetobacter</taxon>
        <taxon>Acinetobacter calcoaceticus/baumannii complex</taxon>
    </lineage>
</organism>
<dbReference type="AlphaFoldDB" id="A0A429M6D3"/>
<evidence type="ECO:0000259" key="5">
    <source>
        <dbReference type="Pfam" id="PF00329"/>
    </source>
</evidence>
<comment type="similarity">
    <text evidence="1 3">Belongs to the complex I 30 kDa subunit family.</text>
</comment>
<evidence type="ECO:0000313" key="6">
    <source>
        <dbReference type="EMBL" id="RSR13930.1"/>
    </source>
</evidence>
<keyword evidence="4" id="KW-0874">Quinone</keyword>
<dbReference type="Proteomes" id="UP000280073">
    <property type="component" value="Unassembled WGS sequence"/>
</dbReference>
<keyword evidence="3" id="KW-0520">NAD</keyword>
<dbReference type="InterPro" id="IPR020396">
    <property type="entry name" value="NADH_UbQ_OxRdtase_CS"/>
</dbReference>
<comment type="catalytic activity">
    <reaction evidence="4">
        <text>a quinone + NADH + 5 H(+)(in) = a quinol + NAD(+) + 4 H(+)(out)</text>
        <dbReference type="Rhea" id="RHEA:57888"/>
        <dbReference type="ChEBI" id="CHEBI:15378"/>
        <dbReference type="ChEBI" id="CHEBI:24646"/>
        <dbReference type="ChEBI" id="CHEBI:57540"/>
        <dbReference type="ChEBI" id="CHEBI:57945"/>
        <dbReference type="ChEBI" id="CHEBI:132124"/>
    </reaction>
</comment>
<sequence>DLSAMDERLRQHRDGLPASDFTVFYHLLSLERNSDIRIKVALNENDLNLPTATNIWPNANWYEREAYDMFGINFEGHPMLRRILLPTYWEGHPLRKEYSARATEYTPYMQDKAKQDFEQEHLRFVPEDWGLKRGNADEDFMFLNLGPNHPSAHG</sequence>
<keyword evidence="3" id="KW-1278">Translocase</keyword>
<evidence type="ECO:0000256" key="3">
    <source>
        <dbReference type="RuleBase" id="RU003456"/>
    </source>
</evidence>
<proteinExistence type="inferred from homology"/>
<dbReference type="Gene3D" id="3.30.460.80">
    <property type="entry name" value="NADH:ubiquinone oxidoreductase, 30kDa subunit"/>
    <property type="match status" value="1"/>
</dbReference>
<protein>
    <recommendedName>
        <fullName evidence="4">NADH-quinone oxidoreductase</fullName>
        <ecNumber evidence="4">7.1.1.-</ecNumber>
    </recommendedName>
</protein>
<dbReference type="GO" id="GO:0008137">
    <property type="term" value="F:NADH dehydrogenase (ubiquinone) activity"/>
    <property type="evidence" value="ECO:0007669"/>
    <property type="project" value="InterPro"/>
</dbReference>
<feature type="domain" description="NADH:ubiquinone oxidoreductase 30kDa subunit" evidence="5">
    <location>
        <begin position="1"/>
        <end position="103"/>
    </location>
</feature>
<evidence type="ECO:0000313" key="7">
    <source>
        <dbReference type="Proteomes" id="UP000280073"/>
    </source>
</evidence>
<evidence type="ECO:0000256" key="4">
    <source>
        <dbReference type="RuleBase" id="RU003582"/>
    </source>
</evidence>
<keyword evidence="6" id="KW-0560">Oxidoreductase</keyword>
<dbReference type="PANTHER" id="PTHR10884">
    <property type="entry name" value="NADH DEHYDROGENASE UBIQUINONE IRON-SULFUR PROTEIN 3"/>
    <property type="match status" value="1"/>
</dbReference>
<evidence type="ECO:0000256" key="2">
    <source>
        <dbReference type="ARBA" id="ARBA00022448"/>
    </source>
</evidence>
<accession>A0A429M6D3</accession>
<dbReference type="PANTHER" id="PTHR10884:SF14">
    <property type="entry name" value="NADH DEHYDROGENASE [UBIQUINONE] IRON-SULFUR PROTEIN 3, MITOCHONDRIAL"/>
    <property type="match status" value="1"/>
</dbReference>
<feature type="non-terminal residue" evidence="6">
    <location>
        <position position="1"/>
    </location>
</feature>
<dbReference type="EMBL" id="RFDI01002612">
    <property type="protein sequence ID" value="RSR13930.1"/>
    <property type="molecule type" value="Genomic_DNA"/>
</dbReference>
<feature type="non-terminal residue" evidence="6">
    <location>
        <position position="154"/>
    </location>
</feature>
<dbReference type="InterPro" id="IPR037232">
    <property type="entry name" value="NADH_quin_OxRdtase_su_C/D-like"/>
</dbReference>
<name>A0A429M6D3_ACIBA</name>
<dbReference type="GO" id="GO:0048038">
    <property type="term" value="F:quinone binding"/>
    <property type="evidence" value="ECO:0007669"/>
    <property type="project" value="UniProtKB-KW"/>
</dbReference>
<dbReference type="GO" id="GO:0016651">
    <property type="term" value="F:oxidoreductase activity, acting on NAD(P)H"/>
    <property type="evidence" value="ECO:0007669"/>
    <property type="project" value="InterPro"/>
</dbReference>
<reference evidence="6 7" key="1">
    <citation type="submission" date="2018-10" db="EMBL/GenBank/DDBJ databases">
        <title>GWAS and RNA-Seq identify cryptic mechanisms of antimicrobial resistance in Acinetobacter baumannii.</title>
        <authorList>
            <person name="Sahl J.W."/>
        </authorList>
    </citation>
    <scope>NUCLEOTIDE SEQUENCE [LARGE SCALE GENOMIC DNA]</scope>
    <source>
        <strain evidence="6 7">TG28175</strain>
    </source>
</reference>
<dbReference type="Pfam" id="PF00329">
    <property type="entry name" value="Complex1_30kDa"/>
    <property type="match status" value="1"/>
</dbReference>
<gene>
    <name evidence="6" type="ORF">EA686_29075</name>
</gene>
<dbReference type="PROSITE" id="PS00542">
    <property type="entry name" value="COMPLEX1_30K"/>
    <property type="match status" value="1"/>
</dbReference>
<evidence type="ECO:0000256" key="1">
    <source>
        <dbReference type="ARBA" id="ARBA00007569"/>
    </source>
</evidence>
<dbReference type="SUPFAM" id="SSF143243">
    <property type="entry name" value="Nqo5-like"/>
    <property type="match status" value="1"/>
</dbReference>
<keyword evidence="2 3" id="KW-0813">Transport</keyword>
<comment type="caution">
    <text evidence="6">The sequence shown here is derived from an EMBL/GenBank/DDBJ whole genome shotgun (WGS) entry which is preliminary data.</text>
</comment>
<comment type="function">
    <text evidence="4">NDH-1 shuttles electrons from NADH, via FMN and iron-sulfur (Fe-S) centers, to quinones in the respiratory chain.</text>
</comment>